<dbReference type="PANTHER" id="PTHR30489">
    <property type="entry name" value="LIPOPROTEIN-RELEASING SYSTEM TRANSMEMBRANE PROTEIN LOLE"/>
    <property type="match status" value="1"/>
</dbReference>
<evidence type="ECO:0000259" key="8">
    <source>
        <dbReference type="Pfam" id="PF02687"/>
    </source>
</evidence>
<gene>
    <name evidence="10" type="ORF">Bccel_4703</name>
</gene>
<accession>A0A0L6JUN1</accession>
<dbReference type="Proteomes" id="UP000036923">
    <property type="component" value="Unassembled WGS sequence"/>
</dbReference>
<comment type="subcellular location">
    <subcellularLocation>
        <location evidence="1">Cell membrane</location>
        <topology evidence="1">Multi-pass membrane protein</topology>
    </subcellularLocation>
</comment>
<keyword evidence="11" id="KW-1185">Reference proteome</keyword>
<dbReference type="STRING" id="398512.Bccel_4703"/>
<dbReference type="GO" id="GO:0044874">
    <property type="term" value="P:lipoprotein localization to outer membrane"/>
    <property type="evidence" value="ECO:0007669"/>
    <property type="project" value="TreeGrafter"/>
</dbReference>
<feature type="transmembrane region" description="Helical" evidence="7">
    <location>
        <begin position="426"/>
        <end position="457"/>
    </location>
</feature>
<evidence type="ECO:0000256" key="2">
    <source>
        <dbReference type="ARBA" id="ARBA00005236"/>
    </source>
</evidence>
<reference evidence="11" key="1">
    <citation type="submission" date="2015-07" db="EMBL/GenBank/DDBJ databases">
        <title>Near-Complete Genome Sequence of the Cellulolytic Bacterium Bacteroides (Pseudobacteroides) cellulosolvens ATCC 35603.</title>
        <authorList>
            <person name="Dassa B."/>
            <person name="Utturkar S.M."/>
            <person name="Klingeman D.M."/>
            <person name="Hurt R.A."/>
            <person name="Keller M."/>
            <person name="Xu J."/>
            <person name="Reddy Y.H.K."/>
            <person name="Borovok I."/>
            <person name="Grinberg I.R."/>
            <person name="Lamed R."/>
            <person name="Zhivin O."/>
            <person name="Bayer E.A."/>
            <person name="Brown S.D."/>
        </authorList>
    </citation>
    <scope>NUCLEOTIDE SEQUENCE [LARGE SCALE GENOMIC DNA]</scope>
    <source>
        <strain evidence="11">DSM 2933</strain>
    </source>
</reference>
<dbReference type="InterPro" id="IPR051447">
    <property type="entry name" value="Lipoprotein-release_system"/>
</dbReference>
<dbReference type="Pfam" id="PF12704">
    <property type="entry name" value="MacB_PCD"/>
    <property type="match status" value="1"/>
</dbReference>
<evidence type="ECO:0000259" key="9">
    <source>
        <dbReference type="Pfam" id="PF12704"/>
    </source>
</evidence>
<keyword evidence="3" id="KW-1003">Cell membrane</keyword>
<dbReference type="PATRIC" id="fig|398512.5.peg.4928"/>
<feature type="transmembrane region" description="Helical" evidence="7">
    <location>
        <begin position="252"/>
        <end position="272"/>
    </location>
</feature>
<evidence type="ECO:0000313" key="10">
    <source>
        <dbReference type="EMBL" id="KNY29429.1"/>
    </source>
</evidence>
<feature type="transmembrane region" description="Helical" evidence="7">
    <location>
        <begin position="478"/>
        <end position="498"/>
    </location>
</feature>
<sequence length="835" mass="92391" precursor="true">MLMMLKFLVKSILEKKFRTFLIVISVAISAALFFASLAIADTLEGIISKQIKKYYGDTDIIMTASEKSKSSFFYYDNLGKYEENIEYGVGSIQIGGTYKKNRNEYINISIFGMTYEDMIKMGTVSIDKDYKMQPFEGNKIIIGPETAKKMNVDIGDTVDLTISDKVRRLTVCAISKRTGIFADESTGSFAVMPISTVGGYYNAKGKVTQVFLKTKKGINTKVLVEALNQEFNKNAFYETIPIEELKDALNRVSAPFLIVSLLVSFMSIFIIYTSFKVIAFERLPVIGTLRSIGATRKATNAILFMESGFYGIVAGAIGCGLGILILYAMLKIMLASERGLQASLNYTGSQCIAAFVFAVILSLGSSIFPIIKVTGVSLKDIILNSIHWDVKKRKKAIILGPLLLIVSMIVPGFLAAETDYGVALPINVLCILSIAFSIIVMLPVLVAAIVKVISIVYGALFGNEGIMAAKNIKDNKNLLNNISLIAIGMSIILTINIISGSVAKDVLSIFVKSMNFDISLYGMELDKNFISLLNSTEGVADSYPCYETRGIKVGDGESRIGSLVGIDQKKYFDYWKIELYKKIEDSSFNFDEDRNIYISNTLKERFKVDVGNYIELTMGETKKKYMVAGLFNTLVDNGDMAMIPERYFKLDTRSSFYSSVYIKTSIKPSNVKENIRKKFERRYLNIRTVEDMKNQSMEGNAQTFAIMQGFAALAVVIGIFGIVNNLIISFMERRRIIAVLRSIGMSKRQIIKMIALESFSSGVIGGILGIMTCIMILRIVPSLLKVIIGIEMGISISVQSVIINFIVAVVVMLIASLVPALKSSKLSIVQAIKYE</sequence>
<dbReference type="RefSeq" id="WP_036935575.1">
    <property type="nucleotide sequence ID" value="NZ_JQKC01000001.1"/>
</dbReference>
<keyword evidence="4 7" id="KW-0812">Transmembrane</keyword>
<protein>
    <submittedName>
        <fullName evidence="10">MacB-like periplasmic core domain containing protein</fullName>
    </submittedName>
</protein>
<dbReference type="GO" id="GO:0098797">
    <property type="term" value="C:plasma membrane protein complex"/>
    <property type="evidence" value="ECO:0007669"/>
    <property type="project" value="TreeGrafter"/>
</dbReference>
<dbReference type="PANTHER" id="PTHR30489:SF0">
    <property type="entry name" value="LIPOPROTEIN-RELEASING SYSTEM TRANSMEMBRANE PROTEIN LOLE"/>
    <property type="match status" value="1"/>
</dbReference>
<evidence type="ECO:0000256" key="6">
    <source>
        <dbReference type="ARBA" id="ARBA00023136"/>
    </source>
</evidence>
<feature type="transmembrane region" description="Helical" evidence="7">
    <location>
        <begin position="710"/>
        <end position="732"/>
    </location>
</feature>
<feature type="transmembrane region" description="Helical" evidence="7">
    <location>
        <begin position="396"/>
        <end position="414"/>
    </location>
</feature>
<name>A0A0L6JUN1_9FIRM</name>
<organism evidence="10 11">
    <name type="scientific">Pseudobacteroides cellulosolvens ATCC 35603 = DSM 2933</name>
    <dbReference type="NCBI Taxonomy" id="398512"/>
    <lineage>
        <taxon>Bacteria</taxon>
        <taxon>Bacillati</taxon>
        <taxon>Bacillota</taxon>
        <taxon>Clostridia</taxon>
        <taxon>Eubacteriales</taxon>
        <taxon>Oscillospiraceae</taxon>
        <taxon>Pseudobacteroides</taxon>
    </lineage>
</organism>
<dbReference type="AlphaFoldDB" id="A0A0L6JUN1"/>
<evidence type="ECO:0000256" key="3">
    <source>
        <dbReference type="ARBA" id="ARBA00022475"/>
    </source>
</evidence>
<comment type="similarity">
    <text evidence="2">Belongs to the ABC-4 integral membrane protein family. LolC/E subfamily.</text>
</comment>
<feature type="transmembrane region" description="Helical" evidence="7">
    <location>
        <begin position="352"/>
        <end position="375"/>
    </location>
</feature>
<dbReference type="InterPro" id="IPR025857">
    <property type="entry name" value="MacB_PCD"/>
</dbReference>
<dbReference type="eggNOG" id="COG0577">
    <property type="taxonomic scope" value="Bacteria"/>
</dbReference>
<feature type="transmembrane region" description="Helical" evidence="7">
    <location>
        <begin position="309"/>
        <end position="332"/>
    </location>
</feature>
<evidence type="ECO:0000256" key="7">
    <source>
        <dbReference type="SAM" id="Phobius"/>
    </source>
</evidence>
<evidence type="ECO:0000256" key="1">
    <source>
        <dbReference type="ARBA" id="ARBA00004651"/>
    </source>
</evidence>
<evidence type="ECO:0000256" key="5">
    <source>
        <dbReference type="ARBA" id="ARBA00022989"/>
    </source>
</evidence>
<feature type="transmembrane region" description="Helical" evidence="7">
    <location>
        <begin position="753"/>
        <end position="780"/>
    </location>
</feature>
<keyword evidence="6 7" id="KW-0472">Membrane</keyword>
<dbReference type="OrthoDB" id="1711021at2"/>
<feature type="transmembrane region" description="Helical" evidence="7">
    <location>
        <begin position="792"/>
        <end position="818"/>
    </location>
</feature>
<evidence type="ECO:0000256" key="4">
    <source>
        <dbReference type="ARBA" id="ARBA00022692"/>
    </source>
</evidence>
<feature type="domain" description="MacB-like periplasmic core" evidence="9">
    <location>
        <begin position="19"/>
        <end position="229"/>
    </location>
</feature>
<feature type="domain" description="ABC3 transporter permease C-terminal" evidence="8">
    <location>
        <begin position="258"/>
        <end position="375"/>
    </location>
</feature>
<dbReference type="EMBL" id="LGTC01000001">
    <property type="protein sequence ID" value="KNY29429.1"/>
    <property type="molecule type" value="Genomic_DNA"/>
</dbReference>
<feature type="domain" description="ABC3 transporter permease C-terminal" evidence="8">
    <location>
        <begin position="710"/>
        <end position="827"/>
    </location>
</feature>
<dbReference type="InterPro" id="IPR003838">
    <property type="entry name" value="ABC3_permease_C"/>
</dbReference>
<evidence type="ECO:0000313" key="11">
    <source>
        <dbReference type="Proteomes" id="UP000036923"/>
    </source>
</evidence>
<dbReference type="Pfam" id="PF02687">
    <property type="entry name" value="FtsX"/>
    <property type="match status" value="2"/>
</dbReference>
<keyword evidence="5 7" id="KW-1133">Transmembrane helix</keyword>
<comment type="caution">
    <text evidence="10">The sequence shown here is derived from an EMBL/GenBank/DDBJ whole genome shotgun (WGS) entry which is preliminary data.</text>
</comment>
<proteinExistence type="inferred from homology"/>